<dbReference type="AlphaFoldDB" id="A0A857DM26"/>
<accession>A0A857DM26</accession>
<proteinExistence type="predicted"/>
<sequence length="359" mass="39905">MSQNKLITMDAESLLTTPLPPTRFIVSELIPQGVHILAGAPKVGKSWLALQICLWVASGESLWSFPVTTGTVLYLCLEDSFTRIQNRLFDITDEAPDNLHFATMSEIIGEGLENQIEDFLNVHTDMVLIVIDTLQRIRKVSTDANPYASDYRDIGILKQLADKHRIAILLIHHLRKMNDDDPMNMISGTTGISGATDSNFVLKKDKRSGNAATLYCVGRDIEYRELQLEFDKTAHLWNLLSDSITDEPQPSDEIIIHISAVMESLLSFTGTATELADEIEKMCGAVILPNVLIKKVIRNQAELAERGIAFEMKRTHDRKEINILYERVGCDGNDGKTDTVSVLNLPTQPSQPTQDGGAT</sequence>
<organism evidence="1 2">
    <name type="scientific">Dehalobacter restrictus</name>
    <dbReference type="NCBI Taxonomy" id="55583"/>
    <lineage>
        <taxon>Bacteria</taxon>
        <taxon>Bacillati</taxon>
        <taxon>Bacillota</taxon>
        <taxon>Clostridia</taxon>
        <taxon>Eubacteriales</taxon>
        <taxon>Desulfitobacteriaceae</taxon>
        <taxon>Dehalobacter</taxon>
    </lineage>
</organism>
<gene>
    <name evidence="1" type="ORF">GQ588_12815</name>
</gene>
<name>A0A857DM26_9FIRM</name>
<evidence type="ECO:0000313" key="2">
    <source>
        <dbReference type="Proteomes" id="UP000430508"/>
    </source>
</evidence>
<reference evidence="1 2" key="1">
    <citation type="submission" date="2019-12" db="EMBL/GenBank/DDBJ databases">
        <title>Sequence classification of anaerobic respiratory reductive dehalogenases: First we see many, then we see few.</title>
        <authorList>
            <person name="Molenda O."/>
            <person name="Puentes Jacome L.A."/>
            <person name="Cao X."/>
            <person name="Nesbo C.L."/>
            <person name="Tang S."/>
            <person name="Morson N."/>
            <person name="Patron J."/>
            <person name="Lomheim L."/>
            <person name="Wishart D.S."/>
            <person name="Edwards E.A."/>
        </authorList>
    </citation>
    <scope>NUCLEOTIDE SEQUENCE [LARGE SCALE GENOMIC DNA]</scope>
    <source>
        <strain evidence="1 2">12DCA</strain>
    </source>
</reference>
<protein>
    <submittedName>
        <fullName evidence="1">AAA family ATPase</fullName>
    </submittedName>
</protein>
<dbReference type="EMBL" id="CP046996">
    <property type="protein sequence ID" value="QHA01459.1"/>
    <property type="molecule type" value="Genomic_DNA"/>
</dbReference>
<dbReference type="Proteomes" id="UP000430508">
    <property type="component" value="Chromosome"/>
</dbReference>
<dbReference type="SUPFAM" id="SSF52540">
    <property type="entry name" value="P-loop containing nucleoside triphosphate hydrolases"/>
    <property type="match status" value="1"/>
</dbReference>
<dbReference type="InterPro" id="IPR027417">
    <property type="entry name" value="P-loop_NTPase"/>
</dbReference>
<dbReference type="Gene3D" id="3.40.50.300">
    <property type="entry name" value="P-loop containing nucleotide triphosphate hydrolases"/>
    <property type="match status" value="1"/>
</dbReference>
<evidence type="ECO:0000313" key="1">
    <source>
        <dbReference type="EMBL" id="QHA01459.1"/>
    </source>
</evidence>
<dbReference type="RefSeq" id="WP_158208523.1">
    <property type="nucleotide sequence ID" value="NZ_CP046996.1"/>
</dbReference>
<dbReference type="Pfam" id="PF13481">
    <property type="entry name" value="AAA_25"/>
    <property type="match status" value="1"/>
</dbReference>